<reference evidence="1 2" key="1">
    <citation type="submission" date="2019-08" db="EMBL/GenBank/DDBJ databases">
        <authorList>
            <person name="Peeters C."/>
        </authorList>
    </citation>
    <scope>NUCLEOTIDE SEQUENCE [LARGE SCALE GENOMIC DNA]</scope>
    <source>
        <strain evidence="1 2">LMG 31114</strain>
    </source>
</reference>
<name>A0A5E4RKF1_9BURK</name>
<evidence type="ECO:0000313" key="2">
    <source>
        <dbReference type="Proteomes" id="UP000366945"/>
    </source>
</evidence>
<protein>
    <submittedName>
        <fullName evidence="1">Uncharacterized protein</fullName>
    </submittedName>
</protein>
<dbReference type="Proteomes" id="UP000366945">
    <property type="component" value="Unassembled WGS sequence"/>
</dbReference>
<keyword evidence="2" id="KW-1185">Reference proteome</keyword>
<organism evidence="1 2">
    <name type="scientific">Pandoraea pneumonica</name>
    <dbReference type="NCBI Taxonomy" id="2508299"/>
    <lineage>
        <taxon>Bacteria</taxon>
        <taxon>Pseudomonadati</taxon>
        <taxon>Pseudomonadota</taxon>
        <taxon>Betaproteobacteria</taxon>
        <taxon>Burkholderiales</taxon>
        <taxon>Burkholderiaceae</taxon>
        <taxon>Pandoraea</taxon>
    </lineage>
</organism>
<dbReference type="AlphaFoldDB" id="A0A5E4RKF1"/>
<proteinExistence type="predicted"/>
<evidence type="ECO:0000313" key="1">
    <source>
        <dbReference type="EMBL" id="VVD62994.1"/>
    </source>
</evidence>
<gene>
    <name evidence="1" type="ORF">PPN31114_00200</name>
</gene>
<sequence length="326" mass="35288">MTYYAIIEQRCIQKDGSQSEIYEKNVAEHVCVFKGMYRLGEEFDKCVEEACAALSKVAKDLPKVLVISAHGHKLSGDLEIPGRIVDGDEVSISLLRHANAFQSIPDQTVVHLSSCFGAYPNAITIQRARHSAPPIIGPLVNINFDDATALHTALLNYVNGRGIGDAQLRAFVDHQQQALSIHDPYCGRYVIGLIDSTGAQHPQGAVGGQLAAEVETSRIIFVVDSVDYSTLSVEIDSGSGRATNRATYSPPGDVAKGFWLAVPSGGKHTRLRVPLRALAGFIEGEGYEAMRGRKFSALYQVAGIYSGDVWAELLEVREIGNSTNNS</sequence>
<dbReference type="OrthoDB" id="9895030at2"/>
<dbReference type="EMBL" id="CABPSK010000001">
    <property type="protein sequence ID" value="VVD62994.1"/>
    <property type="molecule type" value="Genomic_DNA"/>
</dbReference>
<accession>A0A5E4RKF1</accession>